<dbReference type="EMBL" id="CAJMWT010008925">
    <property type="protein sequence ID" value="CAE6536068.1"/>
    <property type="molecule type" value="Genomic_DNA"/>
</dbReference>
<gene>
    <name evidence="2" type="ORF">RDB_LOCUS186800</name>
</gene>
<sequence>MTNRKSGRNTCVIGLEILSGSADPVLCLISQTPGVIFVDALRSARYVLRATCYVLRATRVQLLAALTIGAAFVGVMCALNHLPTPTRPNPSITRSATGTTGRDCGLDSRIEAVPNVRNRREMTVTDCFAEQSVPATSADNGTPIVPAAYRYAILHQRQNRERRLRMRNRGDEYRREIYRTATLSPLQQPGVTFVDMLRTACRVLRAMCVQSPSWRRPYNRLPLRVRTRLVNIVAWNLRTSPVQPSTNTTGRDGSLDSRAEEYRPWKLGELGDKCSNQSSVWLTNE</sequence>
<feature type="transmembrane region" description="Helical" evidence="1">
    <location>
        <begin position="62"/>
        <end position="82"/>
    </location>
</feature>
<keyword evidence="1" id="KW-0472">Membrane</keyword>
<dbReference type="AlphaFoldDB" id="A0A8H3HRJ3"/>
<reference evidence="2" key="1">
    <citation type="submission" date="2021-01" db="EMBL/GenBank/DDBJ databases">
        <authorList>
            <person name="Kaushik A."/>
        </authorList>
    </citation>
    <scope>NUCLEOTIDE SEQUENCE</scope>
    <source>
        <strain evidence="2">AG2-2IIIB</strain>
    </source>
</reference>
<evidence type="ECO:0000256" key="1">
    <source>
        <dbReference type="SAM" id="Phobius"/>
    </source>
</evidence>
<evidence type="ECO:0000313" key="2">
    <source>
        <dbReference type="EMBL" id="CAE6536068.1"/>
    </source>
</evidence>
<protein>
    <submittedName>
        <fullName evidence="2">Uncharacterized protein</fullName>
    </submittedName>
</protein>
<evidence type="ECO:0000313" key="3">
    <source>
        <dbReference type="Proteomes" id="UP000663843"/>
    </source>
</evidence>
<name>A0A8H3HRJ3_9AGAM</name>
<dbReference type="Proteomes" id="UP000663843">
    <property type="component" value="Unassembled WGS sequence"/>
</dbReference>
<comment type="caution">
    <text evidence="2">The sequence shown here is derived from an EMBL/GenBank/DDBJ whole genome shotgun (WGS) entry which is preliminary data.</text>
</comment>
<keyword evidence="1" id="KW-0812">Transmembrane</keyword>
<organism evidence="2 3">
    <name type="scientific">Rhizoctonia solani</name>
    <dbReference type="NCBI Taxonomy" id="456999"/>
    <lineage>
        <taxon>Eukaryota</taxon>
        <taxon>Fungi</taxon>
        <taxon>Dikarya</taxon>
        <taxon>Basidiomycota</taxon>
        <taxon>Agaricomycotina</taxon>
        <taxon>Agaricomycetes</taxon>
        <taxon>Cantharellales</taxon>
        <taxon>Ceratobasidiaceae</taxon>
        <taxon>Rhizoctonia</taxon>
    </lineage>
</organism>
<keyword evidence="1" id="KW-1133">Transmembrane helix</keyword>
<accession>A0A8H3HRJ3</accession>
<proteinExistence type="predicted"/>